<reference evidence="1" key="1">
    <citation type="submission" date="2020-06" db="EMBL/GenBank/DDBJ databases">
        <title>WGS assembly of Ceratodon purpureus strain R40.</title>
        <authorList>
            <person name="Carey S.B."/>
            <person name="Jenkins J."/>
            <person name="Shu S."/>
            <person name="Lovell J.T."/>
            <person name="Sreedasyam A."/>
            <person name="Maumus F."/>
            <person name="Tiley G.P."/>
            <person name="Fernandez-Pozo N."/>
            <person name="Barry K."/>
            <person name="Chen C."/>
            <person name="Wang M."/>
            <person name="Lipzen A."/>
            <person name="Daum C."/>
            <person name="Saski C.A."/>
            <person name="Payton A.C."/>
            <person name="Mcbreen J.C."/>
            <person name="Conrad R.E."/>
            <person name="Kollar L.M."/>
            <person name="Olsson S."/>
            <person name="Huttunen S."/>
            <person name="Landis J.B."/>
            <person name="Wickett N.J."/>
            <person name="Johnson M.G."/>
            <person name="Rensing S.A."/>
            <person name="Grimwood J."/>
            <person name="Schmutz J."/>
            <person name="Mcdaniel S.F."/>
        </authorList>
    </citation>
    <scope>NUCLEOTIDE SEQUENCE</scope>
    <source>
        <strain evidence="1">R40</strain>
    </source>
</reference>
<keyword evidence="2" id="KW-1185">Reference proteome</keyword>
<comment type="caution">
    <text evidence="1">The sequence shown here is derived from an EMBL/GenBank/DDBJ whole genome shotgun (WGS) entry which is preliminary data.</text>
</comment>
<protein>
    <submittedName>
        <fullName evidence="1">Uncharacterized protein</fullName>
    </submittedName>
</protein>
<gene>
    <name evidence="1" type="ORF">KC19_9G005100</name>
</gene>
<accession>A0A8T0GQ22</accession>
<proteinExistence type="predicted"/>
<sequence>MTASPRLAWPPLFRCSSFLAPCSLFLVPTTPSLFQQVELYSEGAGVNII</sequence>
<dbReference type="EMBL" id="CM026430">
    <property type="protein sequence ID" value="KAG0560687.1"/>
    <property type="molecule type" value="Genomic_DNA"/>
</dbReference>
<organism evidence="1 2">
    <name type="scientific">Ceratodon purpureus</name>
    <name type="common">Fire moss</name>
    <name type="synonym">Dicranum purpureum</name>
    <dbReference type="NCBI Taxonomy" id="3225"/>
    <lineage>
        <taxon>Eukaryota</taxon>
        <taxon>Viridiplantae</taxon>
        <taxon>Streptophyta</taxon>
        <taxon>Embryophyta</taxon>
        <taxon>Bryophyta</taxon>
        <taxon>Bryophytina</taxon>
        <taxon>Bryopsida</taxon>
        <taxon>Dicranidae</taxon>
        <taxon>Pseudoditrichales</taxon>
        <taxon>Ditrichaceae</taxon>
        <taxon>Ceratodon</taxon>
    </lineage>
</organism>
<evidence type="ECO:0000313" key="2">
    <source>
        <dbReference type="Proteomes" id="UP000822688"/>
    </source>
</evidence>
<dbReference type="AlphaFoldDB" id="A0A8T0GQ22"/>
<evidence type="ECO:0000313" key="1">
    <source>
        <dbReference type="EMBL" id="KAG0560687.1"/>
    </source>
</evidence>
<name>A0A8T0GQ22_CERPU</name>
<dbReference type="Proteomes" id="UP000822688">
    <property type="component" value="Chromosome 9"/>
</dbReference>